<keyword evidence="2" id="KW-1185">Reference proteome</keyword>
<dbReference type="RefSeq" id="WP_138348760.1">
    <property type="nucleotide sequence ID" value="NZ_SROY01000003.1"/>
</dbReference>
<dbReference type="EMBL" id="SROY01000003">
    <property type="protein sequence ID" value="TLX21476.1"/>
    <property type="molecule type" value="Genomic_DNA"/>
</dbReference>
<evidence type="ECO:0000313" key="1">
    <source>
        <dbReference type="EMBL" id="TLX21476.1"/>
    </source>
</evidence>
<accession>A0A5R9PE24</accession>
<gene>
    <name evidence="1" type="ORF">E5S66_08035</name>
</gene>
<name>A0A5R9PE24_9GAMM</name>
<proteinExistence type="predicted"/>
<dbReference type="AlphaFoldDB" id="A0A5R9PE24"/>
<protein>
    <submittedName>
        <fullName evidence="1">Uncharacterized protein</fullName>
    </submittedName>
</protein>
<comment type="caution">
    <text evidence="1">The sequence shown here is derived from an EMBL/GenBank/DDBJ whole genome shotgun (WGS) entry which is preliminary data.</text>
</comment>
<organism evidence="1 2">
    <name type="scientific">Thermomonas fusca</name>
    <dbReference type="NCBI Taxonomy" id="215690"/>
    <lineage>
        <taxon>Bacteria</taxon>
        <taxon>Pseudomonadati</taxon>
        <taxon>Pseudomonadota</taxon>
        <taxon>Gammaproteobacteria</taxon>
        <taxon>Lysobacterales</taxon>
        <taxon>Lysobacteraceae</taxon>
        <taxon>Thermomonas</taxon>
    </lineage>
</organism>
<dbReference type="Proteomes" id="UP000308508">
    <property type="component" value="Unassembled WGS sequence"/>
</dbReference>
<evidence type="ECO:0000313" key="2">
    <source>
        <dbReference type="Proteomes" id="UP000308508"/>
    </source>
</evidence>
<sequence>MKVQLQGQLVRLRISEAELARLQAGGTVENLTRLPAGLALRQWLRLGKGSQPELLVGDAQGWGCLLPPAELAAYVARLPCREGLRLRLPLAEGAEDAIEIDLEVDVRDSVRSRGVPKR</sequence>
<reference evidence="1 2" key="1">
    <citation type="submission" date="2019-04" db="EMBL/GenBank/DDBJ databases">
        <authorList>
            <person name="Grouzdev D.S."/>
            <person name="Nazina T.N."/>
        </authorList>
    </citation>
    <scope>NUCLEOTIDE SEQUENCE [LARGE SCALE GENOMIC DNA]</scope>
    <source>
        <strain evidence="1 2">SHC 3-19</strain>
    </source>
</reference>
<dbReference type="STRING" id="1123377.GCA_000423885_02283"/>